<evidence type="ECO:0000313" key="9">
    <source>
        <dbReference type="Ensembl" id="ENSTNIP00000002347.1"/>
    </source>
</evidence>
<proteinExistence type="inferred from homology"/>
<dbReference type="SUPFAM" id="SSF53474">
    <property type="entry name" value="alpha/beta-Hydrolases"/>
    <property type="match status" value="1"/>
</dbReference>
<feature type="compositionally biased region" description="Polar residues" evidence="8">
    <location>
        <begin position="238"/>
        <end position="248"/>
    </location>
</feature>
<dbReference type="InParanoid" id="H3C279"/>
<feature type="compositionally biased region" description="Basic and acidic residues" evidence="8">
    <location>
        <begin position="254"/>
        <end position="272"/>
    </location>
</feature>
<reference evidence="9" key="3">
    <citation type="submission" date="2025-09" db="UniProtKB">
        <authorList>
            <consortium name="Ensembl"/>
        </authorList>
    </citation>
    <scope>IDENTIFICATION</scope>
</reference>
<dbReference type="Proteomes" id="UP000007303">
    <property type="component" value="Unassembled WGS sequence"/>
</dbReference>
<keyword evidence="2 7" id="KW-0121">Carboxypeptidase</keyword>
<keyword evidence="10" id="KW-1185">Reference proteome</keyword>
<dbReference type="Pfam" id="PF00450">
    <property type="entry name" value="Peptidase_S10"/>
    <property type="match status" value="1"/>
</dbReference>
<dbReference type="OMA" id="WVINDIY"/>
<evidence type="ECO:0000256" key="6">
    <source>
        <dbReference type="ARBA" id="ARBA00023180"/>
    </source>
</evidence>
<evidence type="ECO:0000256" key="8">
    <source>
        <dbReference type="SAM" id="MobiDB-lite"/>
    </source>
</evidence>
<evidence type="ECO:0000256" key="2">
    <source>
        <dbReference type="ARBA" id="ARBA00022645"/>
    </source>
</evidence>
<dbReference type="PANTHER" id="PTHR11802">
    <property type="entry name" value="SERINE PROTEASE FAMILY S10 SERINE CARBOXYPEPTIDASE"/>
    <property type="match status" value="1"/>
</dbReference>
<dbReference type="EC" id="3.4.16.-" evidence="7"/>
<sequence length="336" mass="36176">MFWWLYYAESQDLPLVMWLQGGPGGSGSGFGNFEEIGPLDRDLNPRKTSWVQAASVLFVDNPVGTGFSYTEKSDGYATDVAMVASDMLVLLKHFFTEKTEFQSIPFYIFSESYGGKMAAVISLELTKAVSQGTVKCRFAGVALGDSWISPLDSVMTWGPYLYTTSLLDDVGLADVGSAARAVQTAVEQQQFEKATELWSVAETVVEQNTNGVNFYNILTQDPEEKLGQKLGISAENFIGTSPHPTSPQADPESADERASQGETGNHPRECHLGRPGGGGVQQHGGRLHEARGGCGRPAAERRGQRHRLQRAAGSDRGHHGSGAVGEEAKMGGASRV</sequence>
<dbReference type="GeneTree" id="ENSGT00940000156193"/>
<dbReference type="InterPro" id="IPR018202">
    <property type="entry name" value="Ser_caboxypep_ser_AS"/>
</dbReference>
<evidence type="ECO:0000256" key="3">
    <source>
        <dbReference type="ARBA" id="ARBA00022670"/>
    </source>
</evidence>
<dbReference type="ESTHER" id="tetng-q4s091">
    <property type="family name" value="Carboxypeptidase_S10"/>
</dbReference>
<comment type="similarity">
    <text evidence="1 7">Belongs to the peptidase S10 family.</text>
</comment>
<evidence type="ECO:0000256" key="5">
    <source>
        <dbReference type="ARBA" id="ARBA00022801"/>
    </source>
</evidence>
<dbReference type="GO" id="GO:0004185">
    <property type="term" value="F:serine-type carboxypeptidase activity"/>
    <property type="evidence" value="ECO:0007669"/>
    <property type="project" value="UniProtKB-UniRule"/>
</dbReference>
<reference evidence="9" key="2">
    <citation type="submission" date="2025-08" db="UniProtKB">
        <authorList>
            <consortium name="Ensembl"/>
        </authorList>
    </citation>
    <scope>IDENTIFICATION</scope>
</reference>
<reference evidence="10" key="1">
    <citation type="journal article" date="2004" name="Nature">
        <title>Genome duplication in the teleost fish Tetraodon nigroviridis reveals the early vertebrate proto-karyotype.</title>
        <authorList>
            <person name="Jaillon O."/>
            <person name="Aury J.-M."/>
            <person name="Brunet F."/>
            <person name="Petit J.-L."/>
            <person name="Stange-Thomann N."/>
            <person name="Mauceli E."/>
            <person name="Bouneau L."/>
            <person name="Fischer C."/>
            <person name="Ozouf-Costaz C."/>
            <person name="Bernot A."/>
            <person name="Nicaud S."/>
            <person name="Jaffe D."/>
            <person name="Fisher S."/>
            <person name="Lutfalla G."/>
            <person name="Dossat C."/>
            <person name="Segurens B."/>
            <person name="Dasilva C."/>
            <person name="Salanoubat M."/>
            <person name="Levy M."/>
            <person name="Boudet N."/>
            <person name="Castellano S."/>
            <person name="Anthouard V."/>
            <person name="Jubin C."/>
            <person name="Castelli V."/>
            <person name="Katinka M."/>
            <person name="Vacherie B."/>
            <person name="Biemont C."/>
            <person name="Skalli Z."/>
            <person name="Cattolico L."/>
            <person name="Poulain J."/>
            <person name="De Berardinis V."/>
            <person name="Cruaud C."/>
            <person name="Duprat S."/>
            <person name="Brottier P."/>
            <person name="Coutanceau J.-P."/>
            <person name="Gouzy J."/>
            <person name="Parra G."/>
            <person name="Lardier G."/>
            <person name="Chapple C."/>
            <person name="McKernan K.J."/>
            <person name="McEwan P."/>
            <person name="Bosak S."/>
            <person name="Kellis M."/>
            <person name="Volff J.-N."/>
            <person name="Guigo R."/>
            <person name="Zody M.C."/>
            <person name="Mesirov J."/>
            <person name="Lindblad-Toh K."/>
            <person name="Birren B."/>
            <person name="Nusbaum C."/>
            <person name="Kahn D."/>
            <person name="Robinson-Rechavi M."/>
            <person name="Laudet V."/>
            <person name="Schachter V."/>
            <person name="Quetier F."/>
            <person name="Saurin W."/>
            <person name="Scarpelli C."/>
            <person name="Wincker P."/>
            <person name="Lander E.S."/>
            <person name="Weissenbach J."/>
            <person name="Roest Crollius H."/>
        </authorList>
    </citation>
    <scope>NUCLEOTIDE SEQUENCE [LARGE SCALE GENOMIC DNA]</scope>
</reference>
<dbReference type="InterPro" id="IPR001563">
    <property type="entry name" value="Peptidase_S10"/>
</dbReference>
<dbReference type="InterPro" id="IPR029058">
    <property type="entry name" value="AB_hydrolase_fold"/>
</dbReference>
<evidence type="ECO:0000256" key="1">
    <source>
        <dbReference type="ARBA" id="ARBA00009431"/>
    </source>
</evidence>
<dbReference type="HOGENOM" id="CLU_826303_0_0_1"/>
<evidence type="ECO:0000256" key="7">
    <source>
        <dbReference type="RuleBase" id="RU361156"/>
    </source>
</evidence>
<dbReference type="Ensembl" id="ENSTNIT00000000681.1">
    <property type="protein sequence ID" value="ENSTNIP00000002347.1"/>
    <property type="gene ID" value="ENSTNIG00000000412.1"/>
</dbReference>
<dbReference type="GO" id="GO:0006508">
    <property type="term" value="P:proteolysis"/>
    <property type="evidence" value="ECO:0007669"/>
    <property type="project" value="UniProtKB-KW"/>
</dbReference>
<dbReference type="PANTHER" id="PTHR11802:SF3">
    <property type="entry name" value="RETINOID-INDUCIBLE SERINE CARBOXYPEPTIDASE"/>
    <property type="match status" value="1"/>
</dbReference>
<evidence type="ECO:0000256" key="4">
    <source>
        <dbReference type="ARBA" id="ARBA00022729"/>
    </source>
</evidence>
<protein>
    <recommendedName>
        <fullName evidence="7">Carboxypeptidase</fullName>
        <ecNumber evidence="7">3.4.16.-</ecNumber>
    </recommendedName>
</protein>
<dbReference type="PROSITE" id="PS00131">
    <property type="entry name" value="CARBOXYPEPT_SER_SER"/>
    <property type="match status" value="1"/>
</dbReference>
<keyword evidence="6" id="KW-0325">Glycoprotein</keyword>
<dbReference type="PRINTS" id="PR00724">
    <property type="entry name" value="CRBOXYPTASEC"/>
</dbReference>
<accession>H3C279</accession>
<organism evidence="9 10">
    <name type="scientific">Tetraodon nigroviridis</name>
    <name type="common">Spotted green pufferfish</name>
    <name type="synonym">Chelonodon nigroviridis</name>
    <dbReference type="NCBI Taxonomy" id="99883"/>
    <lineage>
        <taxon>Eukaryota</taxon>
        <taxon>Metazoa</taxon>
        <taxon>Chordata</taxon>
        <taxon>Craniata</taxon>
        <taxon>Vertebrata</taxon>
        <taxon>Euteleostomi</taxon>
        <taxon>Actinopterygii</taxon>
        <taxon>Neopterygii</taxon>
        <taxon>Teleostei</taxon>
        <taxon>Neoteleostei</taxon>
        <taxon>Acanthomorphata</taxon>
        <taxon>Eupercaria</taxon>
        <taxon>Tetraodontiformes</taxon>
        <taxon>Tetradontoidea</taxon>
        <taxon>Tetraodontidae</taxon>
        <taxon>Tetraodon</taxon>
    </lineage>
</organism>
<evidence type="ECO:0000313" key="10">
    <source>
        <dbReference type="Proteomes" id="UP000007303"/>
    </source>
</evidence>
<dbReference type="Gene3D" id="3.40.50.1820">
    <property type="entry name" value="alpha/beta hydrolase"/>
    <property type="match status" value="1"/>
</dbReference>
<keyword evidence="5 7" id="KW-0378">Hydrolase</keyword>
<keyword evidence="3 7" id="KW-0645">Protease</keyword>
<feature type="region of interest" description="Disordered" evidence="8">
    <location>
        <begin position="236"/>
        <end position="336"/>
    </location>
</feature>
<name>H3C279_TETNG</name>
<keyword evidence="4" id="KW-0732">Signal</keyword>
<dbReference type="AlphaFoldDB" id="H3C279"/>
<dbReference type="STRING" id="99883.ENSTNIP00000002347"/>